<accession>A0A8J7MJE8</accession>
<organism evidence="2 3">
    <name type="scientific">Persicirhabdus sediminis</name>
    <dbReference type="NCBI Taxonomy" id="454144"/>
    <lineage>
        <taxon>Bacteria</taxon>
        <taxon>Pseudomonadati</taxon>
        <taxon>Verrucomicrobiota</taxon>
        <taxon>Verrucomicrobiia</taxon>
        <taxon>Verrucomicrobiales</taxon>
        <taxon>Verrucomicrobiaceae</taxon>
        <taxon>Persicirhabdus</taxon>
    </lineage>
</organism>
<feature type="region of interest" description="Disordered" evidence="1">
    <location>
        <begin position="127"/>
        <end position="173"/>
    </location>
</feature>
<comment type="caution">
    <text evidence="2">The sequence shown here is derived from an EMBL/GenBank/DDBJ whole genome shotgun (WGS) entry which is preliminary data.</text>
</comment>
<evidence type="ECO:0000313" key="3">
    <source>
        <dbReference type="Proteomes" id="UP000624703"/>
    </source>
</evidence>
<gene>
    <name evidence="2" type="ORF">JIN82_13155</name>
</gene>
<sequence>MGKVSSETNEKDLAVLKTRMVQIIETLEKNERSNRQRPDDFLDSAYKLVDGVDNEYAMMAKNAILKTWKEAQFRGLFTEYGHFYPTIKSGTRDRDQDMVFQYIVPVKYVPEFSTLLANVELVLPSQARKSDDPSELSHAAVQKGKHMRDYAKRYSNRPEVDNRPKTKYDTSTRDNDSYLEHWKKLTEANPEMLKQEPNIQVDVVRQKASRTVDSISTVHIKNRNGFATEVTLKYAIVGIQERDYYALVKKEEKIKLLPNAHLKWDVNFNSKNVIYRGFAAIVLFDGKPITTASSDARLNSFTDEEEFKFLRDASKAPKPEKKK</sequence>
<proteinExistence type="predicted"/>
<evidence type="ECO:0000313" key="2">
    <source>
        <dbReference type="EMBL" id="MBK1792103.1"/>
    </source>
</evidence>
<feature type="compositionally biased region" description="Basic and acidic residues" evidence="1">
    <location>
        <begin position="147"/>
        <end position="173"/>
    </location>
</feature>
<evidence type="ECO:0000256" key="1">
    <source>
        <dbReference type="SAM" id="MobiDB-lite"/>
    </source>
</evidence>
<dbReference type="Proteomes" id="UP000624703">
    <property type="component" value="Unassembled WGS sequence"/>
</dbReference>
<protein>
    <submittedName>
        <fullName evidence="2">Uncharacterized protein</fullName>
    </submittedName>
</protein>
<name>A0A8J7MJE8_9BACT</name>
<reference evidence="2" key="1">
    <citation type="submission" date="2021-01" db="EMBL/GenBank/DDBJ databases">
        <title>Modified the classification status of verrucomicrobia.</title>
        <authorList>
            <person name="Feng X."/>
        </authorList>
    </citation>
    <scope>NUCLEOTIDE SEQUENCE</scope>
    <source>
        <strain evidence="2">_KCTC 22039</strain>
    </source>
</reference>
<dbReference type="EMBL" id="JAENIM010000043">
    <property type="protein sequence ID" value="MBK1792103.1"/>
    <property type="molecule type" value="Genomic_DNA"/>
</dbReference>
<dbReference type="RefSeq" id="WP_200312117.1">
    <property type="nucleotide sequence ID" value="NZ_JAENIM010000043.1"/>
</dbReference>
<keyword evidence="3" id="KW-1185">Reference proteome</keyword>
<dbReference type="AlphaFoldDB" id="A0A8J7MJE8"/>